<evidence type="ECO:0000256" key="3">
    <source>
        <dbReference type="ARBA" id="ARBA00022723"/>
    </source>
</evidence>
<keyword evidence="8" id="KW-0671">Queuosine biosynthesis</keyword>
<name>A0ABN1N287_9BACT</name>
<dbReference type="InterPro" id="IPR058240">
    <property type="entry name" value="rSAM_sf"/>
</dbReference>
<comment type="caution">
    <text evidence="8">Lacks conserved residue(s) required for the propagation of feature annotation.</text>
</comment>
<feature type="binding site" evidence="8">
    <location>
        <begin position="133"/>
        <end position="135"/>
    </location>
    <ligand>
        <name>S-adenosyl-L-methionine</name>
        <dbReference type="ChEBI" id="CHEBI:59789"/>
    </ligand>
</feature>
<evidence type="ECO:0000256" key="6">
    <source>
        <dbReference type="ARBA" id="ARBA00023014"/>
    </source>
</evidence>
<comment type="similarity">
    <text evidence="8">Belongs to the radical SAM superfamily. 7-carboxy-7-deazaguanine synthase family.</text>
</comment>
<comment type="cofactor">
    <cofactor evidence="8">
        <name>[4Fe-4S] cluster</name>
        <dbReference type="ChEBI" id="CHEBI:49883"/>
    </cofactor>
    <text evidence="8">Binds 1 [4Fe-4S] cluster. The cluster is coordinated with 3 cysteines and an exchangeable S-adenosyl-L-methionine.</text>
</comment>
<feature type="binding site" evidence="8">
    <location>
        <position position="53"/>
    </location>
    <ligand>
        <name>[4Fe-4S] cluster</name>
        <dbReference type="ChEBI" id="CHEBI:49883"/>
        <note>4Fe-4S-S-AdoMet</note>
    </ligand>
</feature>
<dbReference type="PANTHER" id="PTHR42836:SF1">
    <property type="entry name" value="7-CARBOXY-7-DEAZAGUANINE SYNTHASE"/>
    <property type="match status" value="1"/>
</dbReference>
<dbReference type="PIRSF" id="PIRSF000370">
    <property type="entry name" value="QueE"/>
    <property type="match status" value="1"/>
</dbReference>
<comment type="subunit">
    <text evidence="8">Homodimer.</text>
</comment>
<comment type="caution">
    <text evidence="10">The sequence shown here is derived from an EMBL/GenBank/DDBJ whole genome shotgun (WGS) entry which is preliminary data.</text>
</comment>
<keyword evidence="5 8" id="KW-0408">Iron</keyword>
<evidence type="ECO:0000313" key="10">
    <source>
        <dbReference type="EMBL" id="GAA0879681.1"/>
    </source>
</evidence>
<evidence type="ECO:0000256" key="8">
    <source>
        <dbReference type="HAMAP-Rule" id="MF_00917"/>
    </source>
</evidence>
<feature type="binding site" evidence="8">
    <location>
        <begin position="55"/>
        <end position="57"/>
    </location>
    <ligand>
        <name>S-adenosyl-L-methionine</name>
        <dbReference type="ChEBI" id="CHEBI:59789"/>
    </ligand>
</feature>
<feature type="binding site" evidence="8">
    <location>
        <position position="92"/>
    </location>
    <ligand>
        <name>S-adenosyl-L-methionine</name>
        <dbReference type="ChEBI" id="CHEBI:59789"/>
    </ligand>
</feature>
<feature type="binding site" evidence="8">
    <location>
        <position position="49"/>
    </location>
    <ligand>
        <name>[4Fe-4S] cluster</name>
        <dbReference type="ChEBI" id="CHEBI:49883"/>
        <note>4Fe-4S-S-AdoMet</note>
    </ligand>
</feature>
<comment type="catalytic activity">
    <reaction evidence="8">
        <text>6-carboxy-5,6,7,8-tetrahydropterin + H(+) = 7-carboxy-7-carbaguanine + NH4(+)</text>
        <dbReference type="Rhea" id="RHEA:27974"/>
        <dbReference type="ChEBI" id="CHEBI:15378"/>
        <dbReference type="ChEBI" id="CHEBI:28938"/>
        <dbReference type="ChEBI" id="CHEBI:61032"/>
        <dbReference type="ChEBI" id="CHEBI:61036"/>
        <dbReference type="EC" id="4.3.99.3"/>
    </reaction>
</comment>
<dbReference type="Gene3D" id="3.20.20.70">
    <property type="entry name" value="Aldolase class I"/>
    <property type="match status" value="1"/>
</dbReference>
<evidence type="ECO:0000256" key="1">
    <source>
        <dbReference type="ARBA" id="ARBA00022485"/>
    </source>
</evidence>
<feature type="domain" description="Radical SAM core" evidence="9">
    <location>
        <begin position="36"/>
        <end position="216"/>
    </location>
</feature>
<gene>
    <name evidence="8" type="primary">queE</name>
    <name evidence="10" type="ORF">GCM10009119_26500</name>
</gene>
<organism evidence="10 11">
    <name type="scientific">Algoriphagus jejuensis</name>
    <dbReference type="NCBI Taxonomy" id="419934"/>
    <lineage>
        <taxon>Bacteria</taxon>
        <taxon>Pseudomonadati</taxon>
        <taxon>Bacteroidota</taxon>
        <taxon>Cytophagia</taxon>
        <taxon>Cytophagales</taxon>
        <taxon>Cyclobacteriaceae</taxon>
        <taxon>Algoriphagus</taxon>
    </lineage>
</organism>
<keyword evidence="3 8" id="KW-0479">Metal-binding</keyword>
<dbReference type="PROSITE" id="PS51918">
    <property type="entry name" value="RADICAL_SAM"/>
    <property type="match status" value="1"/>
</dbReference>
<feature type="binding site" evidence="8">
    <location>
        <position position="56"/>
    </location>
    <ligand>
        <name>[4Fe-4S] cluster</name>
        <dbReference type="ChEBI" id="CHEBI:49883"/>
        <note>4Fe-4S-S-AdoMet</note>
    </ligand>
</feature>
<dbReference type="InterPro" id="IPR013785">
    <property type="entry name" value="Aldolase_TIM"/>
</dbReference>
<keyword evidence="2 8" id="KW-0949">S-adenosyl-L-methionine</keyword>
<evidence type="ECO:0000259" key="9">
    <source>
        <dbReference type="PROSITE" id="PS51918"/>
    </source>
</evidence>
<protein>
    <recommendedName>
        <fullName evidence="8">7-carboxy-7-deazaguanine synthase</fullName>
        <shortName evidence="8">CDG synthase</shortName>
        <ecNumber evidence="8">4.3.99.3</ecNumber>
    </recommendedName>
    <alternativeName>
        <fullName evidence="8">Queuosine biosynthesis protein QueE</fullName>
    </alternativeName>
</protein>
<evidence type="ECO:0000256" key="5">
    <source>
        <dbReference type="ARBA" id="ARBA00023004"/>
    </source>
</evidence>
<accession>A0ABN1N287</accession>
<feature type="binding site" evidence="8">
    <location>
        <position position="90"/>
    </location>
    <ligand>
        <name>substrate</name>
    </ligand>
</feature>
<keyword evidence="7 8" id="KW-0456">Lyase</keyword>
<evidence type="ECO:0000256" key="2">
    <source>
        <dbReference type="ARBA" id="ARBA00022691"/>
    </source>
</evidence>
<comment type="pathway">
    <text evidence="8">Purine metabolism; 7-cyano-7-deazaguanine biosynthesis.</text>
</comment>
<evidence type="ECO:0000256" key="7">
    <source>
        <dbReference type="ARBA" id="ARBA00023239"/>
    </source>
</evidence>
<dbReference type="SUPFAM" id="SSF102114">
    <property type="entry name" value="Radical SAM enzymes"/>
    <property type="match status" value="1"/>
</dbReference>
<feature type="binding site" evidence="8">
    <location>
        <begin position="30"/>
        <end position="32"/>
    </location>
    <ligand>
        <name>substrate</name>
    </ligand>
</feature>
<comment type="cofactor">
    <cofactor evidence="8">
        <name>Mg(2+)</name>
        <dbReference type="ChEBI" id="CHEBI:18420"/>
    </cofactor>
</comment>
<dbReference type="SFLD" id="SFLDS00029">
    <property type="entry name" value="Radical_SAM"/>
    <property type="match status" value="1"/>
</dbReference>
<evidence type="ECO:0000256" key="4">
    <source>
        <dbReference type="ARBA" id="ARBA00022842"/>
    </source>
</evidence>
<feature type="binding site" evidence="8">
    <location>
        <position position="45"/>
    </location>
    <ligand>
        <name>substrate</name>
    </ligand>
</feature>
<dbReference type="Proteomes" id="UP001500469">
    <property type="component" value="Unassembled WGS sequence"/>
</dbReference>
<keyword evidence="11" id="KW-1185">Reference proteome</keyword>
<comment type="function">
    <text evidence="8">Catalyzes the complex heterocyclic radical-mediated conversion of 6-carboxy-5,6,7,8-tetrahydropterin (CPH4) to 7-carboxy-7-deazaguanine (CDG), a step common to the biosynthetic pathways of all 7-deazapurine-containing compounds.</text>
</comment>
<dbReference type="PANTHER" id="PTHR42836">
    <property type="entry name" value="7-CARBOXY-7-DEAZAGUANINE SYNTHASE"/>
    <property type="match status" value="1"/>
</dbReference>
<reference evidence="10 11" key="1">
    <citation type="journal article" date="2019" name="Int. J. Syst. Evol. Microbiol.">
        <title>The Global Catalogue of Microorganisms (GCM) 10K type strain sequencing project: providing services to taxonomists for standard genome sequencing and annotation.</title>
        <authorList>
            <consortium name="The Broad Institute Genomics Platform"/>
            <consortium name="The Broad Institute Genome Sequencing Center for Infectious Disease"/>
            <person name="Wu L."/>
            <person name="Ma J."/>
        </authorList>
    </citation>
    <scope>NUCLEOTIDE SEQUENCE [LARGE SCALE GENOMIC DNA]</scope>
    <source>
        <strain evidence="10 11">JCM 16112</strain>
    </source>
</reference>
<dbReference type="Pfam" id="PF04055">
    <property type="entry name" value="Radical_SAM"/>
    <property type="match status" value="1"/>
</dbReference>
<keyword evidence="1 8" id="KW-0004">4Fe-4S</keyword>
<proteinExistence type="inferred from homology"/>
<keyword evidence="4 8" id="KW-0460">Magnesium</keyword>
<keyword evidence="6 8" id="KW-0411">Iron-sulfur</keyword>
<dbReference type="InterPro" id="IPR007197">
    <property type="entry name" value="rSAM"/>
</dbReference>
<evidence type="ECO:0000313" key="11">
    <source>
        <dbReference type="Proteomes" id="UP001500469"/>
    </source>
</evidence>
<sequence>MKTQELIASSKQDLVAAGLQLPIMEAFYTIQGEGRFTGYPAYFIRLGGCDVGCVWCDVKESWEAGKWPVLSIEQIVEDALAHPGRLAVITGGEPLMYDLGPLTKLLKEKGFTTNIETSGAHPFSGDFDWVCFSPKKFKKPHPSIYPVADELKVVVAHKSDFAFAEENAGKVNPLCELRLQPEWSKASRFTPEIVEYVKRQPNWKISLQTHKFMDIP</sequence>
<dbReference type="RefSeq" id="WP_343852351.1">
    <property type="nucleotide sequence ID" value="NZ_BAAAFI010000029.1"/>
</dbReference>
<dbReference type="InterPro" id="IPR024924">
    <property type="entry name" value="7-CO-7-deazaguanine_synth-like"/>
</dbReference>
<dbReference type="HAMAP" id="MF_00917">
    <property type="entry name" value="QueE"/>
    <property type="match status" value="1"/>
</dbReference>
<dbReference type="EMBL" id="BAAAFI010000029">
    <property type="protein sequence ID" value="GAA0879681.1"/>
    <property type="molecule type" value="Genomic_DNA"/>
</dbReference>
<feature type="binding site" evidence="8">
    <location>
        <position position="216"/>
    </location>
    <ligand>
        <name>substrate</name>
    </ligand>
</feature>
<dbReference type="EC" id="4.3.99.3" evidence="8"/>
<comment type="cofactor">
    <cofactor evidence="8">
        <name>S-adenosyl-L-methionine</name>
        <dbReference type="ChEBI" id="CHEBI:59789"/>
    </cofactor>
    <text evidence="8">Binds 1 S-adenosyl-L-methionine per subunit.</text>
</comment>